<dbReference type="InterPro" id="IPR003779">
    <property type="entry name" value="CMD-like"/>
</dbReference>
<name>A0A7I7Q207_9MYCO</name>
<gene>
    <name evidence="3" type="ORF">MSTO_05480</name>
</gene>
<dbReference type="GO" id="GO:0051920">
    <property type="term" value="F:peroxiredoxin activity"/>
    <property type="evidence" value="ECO:0007669"/>
    <property type="project" value="InterPro"/>
</dbReference>
<proteinExistence type="predicted"/>
<dbReference type="SUPFAM" id="SSF69118">
    <property type="entry name" value="AhpD-like"/>
    <property type="match status" value="1"/>
</dbReference>
<dbReference type="EMBL" id="AP022587">
    <property type="protein sequence ID" value="BBY20343.1"/>
    <property type="molecule type" value="Genomic_DNA"/>
</dbReference>
<dbReference type="InterPro" id="IPR029032">
    <property type="entry name" value="AhpD-like"/>
</dbReference>
<accession>A0A7I7Q207</accession>
<dbReference type="KEGG" id="msto:MSTO_05480"/>
<organism evidence="3 4">
    <name type="scientific">Mycobacterium stomatepiae</name>
    <dbReference type="NCBI Taxonomy" id="470076"/>
    <lineage>
        <taxon>Bacteria</taxon>
        <taxon>Bacillati</taxon>
        <taxon>Actinomycetota</taxon>
        <taxon>Actinomycetes</taxon>
        <taxon>Mycobacteriales</taxon>
        <taxon>Mycobacteriaceae</taxon>
        <taxon>Mycobacterium</taxon>
        <taxon>Mycobacterium simiae complex</taxon>
    </lineage>
</organism>
<feature type="domain" description="Carboxymuconolactone decarboxylase-like" evidence="2">
    <location>
        <begin position="71"/>
        <end position="146"/>
    </location>
</feature>
<dbReference type="Pfam" id="PF02627">
    <property type="entry name" value="CMD"/>
    <property type="match status" value="1"/>
</dbReference>
<evidence type="ECO:0000313" key="3">
    <source>
        <dbReference type="EMBL" id="BBY20343.1"/>
    </source>
</evidence>
<evidence type="ECO:0000313" key="4">
    <source>
        <dbReference type="Proteomes" id="UP000467130"/>
    </source>
</evidence>
<feature type="region of interest" description="Disordered" evidence="1">
    <location>
        <begin position="35"/>
        <end position="58"/>
    </location>
</feature>
<reference evidence="3 4" key="1">
    <citation type="journal article" date="2019" name="Emerg. Microbes Infect.">
        <title>Comprehensive subspecies identification of 175 nontuberculous mycobacteria species based on 7547 genomic profiles.</title>
        <authorList>
            <person name="Matsumoto Y."/>
            <person name="Kinjo T."/>
            <person name="Motooka D."/>
            <person name="Nabeya D."/>
            <person name="Jung N."/>
            <person name="Uechi K."/>
            <person name="Horii T."/>
            <person name="Iida T."/>
            <person name="Fujita J."/>
            <person name="Nakamura S."/>
        </authorList>
    </citation>
    <scope>NUCLEOTIDE SEQUENCE [LARGE SCALE GENOMIC DNA]</scope>
    <source>
        <strain evidence="3 4">JCM 17783</strain>
    </source>
</reference>
<keyword evidence="4" id="KW-1185">Reference proteome</keyword>
<dbReference type="Proteomes" id="UP000467130">
    <property type="component" value="Chromosome"/>
</dbReference>
<evidence type="ECO:0000259" key="2">
    <source>
        <dbReference type="Pfam" id="PF02627"/>
    </source>
</evidence>
<dbReference type="RefSeq" id="WP_163788451.1">
    <property type="nucleotide sequence ID" value="NZ_AP022587.1"/>
</dbReference>
<dbReference type="AlphaFoldDB" id="A0A7I7Q207"/>
<protein>
    <recommendedName>
        <fullName evidence="2">Carboxymuconolactone decarboxylase-like domain-containing protein</fullName>
    </recommendedName>
</protein>
<sequence>MTIASRLKAWLAASAVALIIGGGLTPDALPRSRADGCGDTAAAAASPSSCADPAPAPPPPAWLAAVQQRDPQFAGTYQAVRERILKDGAIPAKYKLLMGMVTDAIAAHPDGVRALAANARAAGASEAEVTEAVEVGYLYGGTAALVMGVNAFPGS</sequence>
<dbReference type="Gene3D" id="1.20.1290.10">
    <property type="entry name" value="AhpD-like"/>
    <property type="match status" value="1"/>
</dbReference>
<evidence type="ECO:0000256" key="1">
    <source>
        <dbReference type="SAM" id="MobiDB-lite"/>
    </source>
</evidence>
<feature type="compositionally biased region" description="Low complexity" evidence="1">
    <location>
        <begin position="41"/>
        <end position="53"/>
    </location>
</feature>